<dbReference type="PROSITE" id="PS51724">
    <property type="entry name" value="SPOR"/>
    <property type="match status" value="1"/>
</dbReference>
<dbReference type="SMART" id="SM00671">
    <property type="entry name" value="SEL1"/>
    <property type="match status" value="3"/>
</dbReference>
<dbReference type="AlphaFoldDB" id="A0A975D5C5"/>
<dbReference type="InterPro" id="IPR036680">
    <property type="entry name" value="SPOR-like_sf"/>
</dbReference>
<feature type="compositionally biased region" description="Low complexity" evidence="1">
    <location>
        <begin position="206"/>
        <end position="226"/>
    </location>
</feature>
<dbReference type="Gene3D" id="1.25.40.10">
    <property type="entry name" value="Tetratricopeptide repeat domain"/>
    <property type="match status" value="1"/>
</dbReference>
<evidence type="ECO:0000259" key="3">
    <source>
        <dbReference type="PROSITE" id="PS51724"/>
    </source>
</evidence>
<dbReference type="Pfam" id="PF08238">
    <property type="entry name" value="Sel1"/>
    <property type="match status" value="3"/>
</dbReference>
<reference evidence="4" key="2">
    <citation type="submission" date="2021-04" db="EMBL/GenBank/DDBJ databases">
        <title>Isolation and genomic analysis of the ibuprofen-degrading bacterium Sphingomonas strain MPO218.</title>
        <authorList>
            <person name="Aulestia M."/>
            <person name="Flores A."/>
            <person name="Mangas E.L."/>
            <person name="Perez-Pulido A.J."/>
            <person name="Santero E."/>
            <person name="Camacho E.M."/>
        </authorList>
    </citation>
    <scope>NUCLEOTIDE SEQUENCE</scope>
    <source>
        <strain evidence="4">MPO218</strain>
    </source>
</reference>
<organism evidence="4 5">
    <name type="scientific">Rhizorhabdus wittichii</name>
    <dbReference type="NCBI Taxonomy" id="160791"/>
    <lineage>
        <taxon>Bacteria</taxon>
        <taxon>Pseudomonadati</taxon>
        <taxon>Pseudomonadota</taxon>
        <taxon>Alphaproteobacteria</taxon>
        <taxon>Sphingomonadales</taxon>
        <taxon>Sphingomonadaceae</taxon>
        <taxon>Rhizorhabdus</taxon>
    </lineage>
</organism>
<sequence>MRSFVLGCALAAVTVAAPAIAGVKEGVEAWAKGDYPTAIAEWRGPAAAGDPDAQFNLGQAYKLGRGVPMEPATALDWYRKAAASGHEQAQATLGLLLFQNGQRPEAMTWLKKAADQGEARAQYVVGTAYFNGDLLPRDWPRAYALMTRAKAANIGAATTSLQQMDQIIPQEQREAGLALSREMERTAQLRTNDVATPGMPLTMRNSVTPPVGQTSVPPSTTSTPVMAPAPAPTAAPTIMAQAGGTPWRAPTTARPHRRRARPKPAGAEERPPRLPPCPCPCARDRRVAELRLEDPAGAFSSADAARNAWTSLSARAGLKALTPSFSAVGALTRLQAGPLASRAAANQACAAVKAAGTTCFPVAP</sequence>
<dbReference type="InterPro" id="IPR007730">
    <property type="entry name" value="SPOR-like_dom"/>
</dbReference>
<keyword evidence="2" id="KW-0732">Signal</keyword>
<dbReference type="EMBL" id="CP059319">
    <property type="protein sequence ID" value="QTH22969.1"/>
    <property type="molecule type" value="Genomic_DNA"/>
</dbReference>
<evidence type="ECO:0000313" key="5">
    <source>
        <dbReference type="Proteomes" id="UP000664914"/>
    </source>
</evidence>
<evidence type="ECO:0000256" key="1">
    <source>
        <dbReference type="SAM" id="MobiDB-lite"/>
    </source>
</evidence>
<evidence type="ECO:0000256" key="2">
    <source>
        <dbReference type="SAM" id="SignalP"/>
    </source>
</evidence>
<dbReference type="Proteomes" id="UP000664914">
    <property type="component" value="Chromosome"/>
</dbReference>
<dbReference type="Gene3D" id="3.30.70.1070">
    <property type="entry name" value="Sporulation related repeat"/>
    <property type="match status" value="1"/>
</dbReference>
<feature type="region of interest" description="Disordered" evidence="1">
    <location>
        <begin position="242"/>
        <end position="273"/>
    </location>
</feature>
<dbReference type="GO" id="GO:0042834">
    <property type="term" value="F:peptidoglycan binding"/>
    <property type="evidence" value="ECO:0007669"/>
    <property type="project" value="InterPro"/>
</dbReference>
<gene>
    <name evidence="4" type="ORF">HRJ34_05485</name>
</gene>
<feature type="domain" description="SPOR" evidence="3">
    <location>
        <begin position="286"/>
        <end position="364"/>
    </location>
</feature>
<dbReference type="Pfam" id="PF05036">
    <property type="entry name" value="SPOR"/>
    <property type="match status" value="1"/>
</dbReference>
<dbReference type="InterPro" id="IPR052748">
    <property type="entry name" value="ISR_Activator"/>
</dbReference>
<feature type="chain" id="PRO_5037146742" evidence="2">
    <location>
        <begin position="22"/>
        <end position="364"/>
    </location>
</feature>
<reference evidence="4" key="1">
    <citation type="submission" date="2020-07" db="EMBL/GenBank/DDBJ databases">
        <authorList>
            <person name="Camacho E."/>
        </authorList>
    </citation>
    <scope>NUCLEOTIDE SEQUENCE</scope>
    <source>
        <strain evidence="4">MPO218</strain>
    </source>
</reference>
<proteinExistence type="predicted"/>
<name>A0A975D5C5_9SPHN</name>
<dbReference type="SUPFAM" id="SSF110997">
    <property type="entry name" value="Sporulation related repeat"/>
    <property type="match status" value="1"/>
</dbReference>
<protein>
    <submittedName>
        <fullName evidence="4">SEL1-like repeat protein</fullName>
    </submittedName>
</protein>
<feature type="signal peptide" evidence="2">
    <location>
        <begin position="1"/>
        <end position="21"/>
    </location>
</feature>
<dbReference type="PANTHER" id="PTHR45011:SF1">
    <property type="entry name" value="DAP3-BINDING CELL DEATH ENHANCER 1"/>
    <property type="match status" value="1"/>
</dbReference>
<feature type="compositionally biased region" description="Low complexity" evidence="1">
    <location>
        <begin position="242"/>
        <end position="253"/>
    </location>
</feature>
<dbReference type="SUPFAM" id="SSF81901">
    <property type="entry name" value="HCP-like"/>
    <property type="match status" value="1"/>
</dbReference>
<dbReference type="InterPro" id="IPR011990">
    <property type="entry name" value="TPR-like_helical_dom_sf"/>
</dbReference>
<dbReference type="PANTHER" id="PTHR45011">
    <property type="entry name" value="DAP3-BINDING CELL DEATH ENHANCER 1"/>
    <property type="match status" value="1"/>
</dbReference>
<evidence type="ECO:0000313" key="4">
    <source>
        <dbReference type="EMBL" id="QTH22969.1"/>
    </source>
</evidence>
<dbReference type="InterPro" id="IPR006597">
    <property type="entry name" value="Sel1-like"/>
</dbReference>
<feature type="region of interest" description="Disordered" evidence="1">
    <location>
        <begin position="195"/>
        <end position="227"/>
    </location>
</feature>
<accession>A0A975D5C5</accession>